<organism evidence="12 13">
    <name type="scientific">Dentiscutata erythropus</name>
    <dbReference type="NCBI Taxonomy" id="1348616"/>
    <lineage>
        <taxon>Eukaryota</taxon>
        <taxon>Fungi</taxon>
        <taxon>Fungi incertae sedis</taxon>
        <taxon>Mucoromycota</taxon>
        <taxon>Glomeromycotina</taxon>
        <taxon>Glomeromycetes</taxon>
        <taxon>Diversisporales</taxon>
        <taxon>Gigasporaceae</taxon>
        <taxon>Dentiscutata</taxon>
    </lineage>
</organism>
<feature type="domain" description="Exosome complex exonuclease Rrp40 N-terminal" evidence="11">
    <location>
        <begin position="30"/>
        <end position="66"/>
    </location>
</feature>
<evidence type="ECO:0000256" key="7">
    <source>
        <dbReference type="ARBA" id="ARBA00022884"/>
    </source>
</evidence>
<dbReference type="GO" id="GO:0034475">
    <property type="term" value="P:U4 snRNA 3'-end processing"/>
    <property type="evidence" value="ECO:0007669"/>
    <property type="project" value="TreeGrafter"/>
</dbReference>
<dbReference type="Gene3D" id="2.40.50.100">
    <property type="match status" value="1"/>
</dbReference>
<dbReference type="InterPro" id="IPR012340">
    <property type="entry name" value="NA-bd_OB-fold"/>
</dbReference>
<dbReference type="Pfam" id="PF15985">
    <property type="entry name" value="KH_6"/>
    <property type="match status" value="1"/>
</dbReference>
<dbReference type="SUPFAM" id="SSF54791">
    <property type="entry name" value="Eukaryotic type KH-domain (KH-domain type I)"/>
    <property type="match status" value="1"/>
</dbReference>
<dbReference type="Gene3D" id="3.30.1370.10">
    <property type="entry name" value="K Homology domain, type 1"/>
    <property type="match status" value="1"/>
</dbReference>
<dbReference type="GO" id="GO:0005730">
    <property type="term" value="C:nucleolus"/>
    <property type="evidence" value="ECO:0007669"/>
    <property type="project" value="UniProtKB-SubCell"/>
</dbReference>
<dbReference type="GO" id="GO:0000467">
    <property type="term" value="P:exonucleolytic trimming to generate mature 3'-end of 5.8S rRNA from tricistronic rRNA transcript (SSU-rRNA, 5.8S rRNA, LSU-rRNA)"/>
    <property type="evidence" value="ECO:0007669"/>
    <property type="project" value="TreeGrafter"/>
</dbReference>
<evidence type="ECO:0000256" key="5">
    <source>
        <dbReference type="ARBA" id="ARBA00022552"/>
    </source>
</evidence>
<evidence type="ECO:0000256" key="3">
    <source>
        <dbReference type="ARBA" id="ARBA00007841"/>
    </source>
</evidence>
<evidence type="ECO:0000313" key="13">
    <source>
        <dbReference type="Proteomes" id="UP000789405"/>
    </source>
</evidence>
<evidence type="ECO:0000313" key="12">
    <source>
        <dbReference type="EMBL" id="CAG8673682.1"/>
    </source>
</evidence>
<comment type="caution">
    <text evidence="12">The sequence shown here is derived from an EMBL/GenBank/DDBJ whole genome shotgun (WGS) entry which is preliminary data.</text>
</comment>
<dbReference type="Gene3D" id="2.40.50.140">
    <property type="entry name" value="Nucleic acid-binding proteins"/>
    <property type="match status" value="1"/>
</dbReference>
<sequence length="232" mass="25574">MKPTKSTERTRLKVVLPGDTVSLEVTTPGITLGPGLIQAGEFITCTKAGVLVCSGSTYWIETDQKRYIPETGEHVVGRISGKGGEFYRVDVGSAHQAILPFLAFENATKKNRPNFNIGDLIYARVSLANKDMDPELQCFNPTNNKAEGFGKLEGGMVLKCSLRYCQRLLTQETDICKLLGQKLQFELSIGMNGRVWLSSDTIKHISLVYNALKQAETLNNNECKTLVSKLVV</sequence>
<dbReference type="SUPFAM" id="SSF110324">
    <property type="entry name" value="Ribosomal L27 protein-like"/>
    <property type="match status" value="1"/>
</dbReference>
<dbReference type="InterPro" id="IPR037319">
    <property type="entry name" value="Rrp40_S1"/>
</dbReference>
<evidence type="ECO:0000256" key="6">
    <source>
        <dbReference type="ARBA" id="ARBA00022835"/>
    </source>
</evidence>
<dbReference type="GO" id="GO:0071035">
    <property type="term" value="P:nuclear polyadenylation-dependent rRNA catabolic process"/>
    <property type="evidence" value="ECO:0007669"/>
    <property type="project" value="TreeGrafter"/>
</dbReference>
<evidence type="ECO:0000256" key="4">
    <source>
        <dbReference type="ARBA" id="ARBA00022490"/>
    </source>
</evidence>
<dbReference type="FunFam" id="2.40.50.140:FF:000112">
    <property type="entry name" value="Exosome complex component RRP40"/>
    <property type="match status" value="1"/>
</dbReference>
<dbReference type="GO" id="GO:0071038">
    <property type="term" value="P:TRAMP-dependent tRNA surveillance pathway"/>
    <property type="evidence" value="ECO:0007669"/>
    <property type="project" value="TreeGrafter"/>
</dbReference>
<dbReference type="CDD" id="cd05790">
    <property type="entry name" value="S1_Rrp40"/>
    <property type="match status" value="1"/>
</dbReference>
<dbReference type="InterPro" id="IPR041054">
    <property type="entry name" value="Rrp40_N_euk"/>
</dbReference>
<dbReference type="OrthoDB" id="340500at2759"/>
<dbReference type="EMBL" id="CAJVPY010007009">
    <property type="protein sequence ID" value="CAG8673682.1"/>
    <property type="molecule type" value="Genomic_DNA"/>
</dbReference>
<dbReference type="PANTHER" id="PTHR21321:SF1">
    <property type="entry name" value="EXOSOME COMPLEX COMPONENT RRP40"/>
    <property type="match status" value="1"/>
</dbReference>
<protein>
    <recommendedName>
        <fullName evidence="9">Ribosomal RNA-processing protein 40</fullName>
    </recommendedName>
</protein>
<evidence type="ECO:0000259" key="11">
    <source>
        <dbReference type="Pfam" id="PF18311"/>
    </source>
</evidence>
<evidence type="ECO:0000256" key="9">
    <source>
        <dbReference type="ARBA" id="ARBA00030615"/>
    </source>
</evidence>
<dbReference type="GO" id="GO:0071051">
    <property type="term" value="P:poly(A)-dependent snoRNA 3'-end processing"/>
    <property type="evidence" value="ECO:0007669"/>
    <property type="project" value="TreeGrafter"/>
</dbReference>
<name>A0A9N9EE56_9GLOM</name>
<keyword evidence="6" id="KW-0271">Exosome</keyword>
<dbReference type="InterPro" id="IPR049469">
    <property type="entry name" value="RRP40_KH-I"/>
</dbReference>
<dbReference type="Proteomes" id="UP000789405">
    <property type="component" value="Unassembled WGS sequence"/>
</dbReference>
<reference evidence="12" key="1">
    <citation type="submission" date="2021-06" db="EMBL/GenBank/DDBJ databases">
        <authorList>
            <person name="Kallberg Y."/>
            <person name="Tangrot J."/>
            <person name="Rosling A."/>
        </authorList>
    </citation>
    <scope>NUCLEOTIDE SEQUENCE</scope>
    <source>
        <strain evidence="12">MA453B</strain>
    </source>
</reference>
<dbReference type="CDD" id="cd22526">
    <property type="entry name" value="KH-I_Rrp40"/>
    <property type="match status" value="1"/>
</dbReference>
<keyword evidence="7" id="KW-0694">RNA-binding</keyword>
<keyword evidence="8" id="KW-0539">Nucleus</keyword>
<dbReference type="Pfam" id="PF21262">
    <property type="entry name" value="RRP40_S1"/>
    <property type="match status" value="1"/>
</dbReference>
<keyword evidence="4" id="KW-0963">Cytoplasm</keyword>
<keyword evidence="5" id="KW-0698">rRNA processing</keyword>
<dbReference type="GO" id="GO:0000176">
    <property type="term" value="C:nuclear exosome (RNase complex)"/>
    <property type="evidence" value="ECO:0007669"/>
    <property type="project" value="TreeGrafter"/>
</dbReference>
<dbReference type="GO" id="GO:0003723">
    <property type="term" value="F:RNA binding"/>
    <property type="evidence" value="ECO:0007669"/>
    <property type="project" value="UniProtKB-KW"/>
</dbReference>
<evidence type="ECO:0000256" key="8">
    <source>
        <dbReference type="ARBA" id="ARBA00023242"/>
    </source>
</evidence>
<dbReference type="SUPFAM" id="SSF50249">
    <property type="entry name" value="Nucleic acid-binding proteins"/>
    <property type="match status" value="1"/>
</dbReference>
<evidence type="ECO:0000256" key="2">
    <source>
        <dbReference type="ARBA" id="ARBA00004604"/>
    </source>
</evidence>
<gene>
    <name evidence="12" type="ORF">DERYTH_LOCUS11391</name>
</gene>
<dbReference type="Pfam" id="PF18311">
    <property type="entry name" value="Rrp40_N"/>
    <property type="match status" value="1"/>
</dbReference>
<dbReference type="GO" id="GO:0071034">
    <property type="term" value="P:CUT catabolic process"/>
    <property type="evidence" value="ECO:0007669"/>
    <property type="project" value="TreeGrafter"/>
</dbReference>
<accession>A0A9N9EE56</accession>
<dbReference type="AlphaFoldDB" id="A0A9N9EE56"/>
<dbReference type="GO" id="GO:0000177">
    <property type="term" value="C:cytoplasmic exosome (RNase complex)"/>
    <property type="evidence" value="ECO:0007669"/>
    <property type="project" value="TreeGrafter"/>
</dbReference>
<dbReference type="PANTHER" id="PTHR21321">
    <property type="entry name" value="PNAS-3 RELATED"/>
    <property type="match status" value="1"/>
</dbReference>
<evidence type="ECO:0000256" key="1">
    <source>
        <dbReference type="ARBA" id="ARBA00004496"/>
    </source>
</evidence>
<dbReference type="InterPro" id="IPR026699">
    <property type="entry name" value="Exosome_RNA_bind1/RRP40/RRP4"/>
</dbReference>
<comment type="similarity">
    <text evidence="3">Belongs to the RRP40 family.</text>
</comment>
<keyword evidence="13" id="KW-1185">Reference proteome</keyword>
<dbReference type="InterPro" id="IPR036612">
    <property type="entry name" value="KH_dom_type_1_sf"/>
</dbReference>
<evidence type="ECO:0000259" key="10">
    <source>
        <dbReference type="Pfam" id="PF15985"/>
    </source>
</evidence>
<comment type="subcellular location">
    <subcellularLocation>
        <location evidence="1">Cytoplasm</location>
    </subcellularLocation>
    <subcellularLocation>
        <location evidence="2">Nucleus</location>
        <location evidence="2">Nucleolus</location>
    </subcellularLocation>
</comment>
<feature type="domain" description="K Homology" evidence="10">
    <location>
        <begin position="155"/>
        <end position="202"/>
    </location>
</feature>
<dbReference type="InterPro" id="IPR004088">
    <property type="entry name" value="KH_dom_type_1"/>
</dbReference>
<proteinExistence type="inferred from homology"/>